<dbReference type="SUPFAM" id="SSF52402">
    <property type="entry name" value="Adenine nucleotide alpha hydrolases-like"/>
    <property type="match status" value="1"/>
</dbReference>
<protein>
    <recommendedName>
        <fullName evidence="4">Adenosine 5'-phosphosulfate reductase</fullName>
        <shortName evidence="4">APS reductase</shortName>
        <ecNumber evidence="4">1.8.4.10</ecNumber>
    </recommendedName>
    <alternativeName>
        <fullName evidence="4">5'-adenylylsulfate reductase</fullName>
    </alternativeName>
    <alternativeName>
        <fullName evidence="4">Thioredoxin-dependent 5'-adenylylsulfate reductase</fullName>
    </alternativeName>
</protein>
<gene>
    <name evidence="4" type="primary">cysH</name>
    <name evidence="6" type="ORF">SAMN04489750_1919</name>
</gene>
<dbReference type="AlphaFoldDB" id="A0A2Y8ZRR2"/>
<keyword evidence="4" id="KW-0479">Metal-binding</keyword>
<dbReference type="OrthoDB" id="9794018at2"/>
<dbReference type="PIRSF" id="PIRSF000857">
    <property type="entry name" value="PAPS_reductase"/>
    <property type="match status" value="1"/>
</dbReference>
<dbReference type="RefSeq" id="WP_109685303.1">
    <property type="nucleotide sequence ID" value="NZ_QGDN01000001.1"/>
</dbReference>
<comment type="cofactor">
    <cofactor evidence="4">
        <name>[4Fe-4S] cluster</name>
        <dbReference type="ChEBI" id="CHEBI:49883"/>
    </cofactor>
    <text evidence="4">Binds 1 [4Fe-4S] cluster per subunit.</text>
</comment>
<comment type="function">
    <text evidence="4">Catalyzes the formation of sulfite from adenosine 5'-phosphosulfate (APS) using thioredoxin as an electron donor.</text>
</comment>
<reference evidence="7" key="1">
    <citation type="submission" date="2016-10" db="EMBL/GenBank/DDBJ databases">
        <authorList>
            <person name="Varghese N."/>
            <person name="Submissions S."/>
        </authorList>
    </citation>
    <scope>NUCLEOTIDE SEQUENCE [LARGE SCALE GENOMIC DNA]</scope>
    <source>
        <strain evidence="7">DSM 22951</strain>
    </source>
</reference>
<feature type="binding site" evidence="4">
    <location>
        <position position="204"/>
    </location>
    <ligand>
        <name>[4Fe-4S] cluster</name>
        <dbReference type="ChEBI" id="CHEBI:49883"/>
    </ligand>
</feature>
<evidence type="ECO:0000256" key="4">
    <source>
        <dbReference type="HAMAP-Rule" id="MF_00063"/>
    </source>
</evidence>
<dbReference type="EC" id="1.8.4.10" evidence="4"/>
<dbReference type="Proteomes" id="UP000250028">
    <property type="component" value="Unassembled WGS sequence"/>
</dbReference>
<evidence type="ECO:0000259" key="5">
    <source>
        <dbReference type="Pfam" id="PF01507"/>
    </source>
</evidence>
<comment type="catalytic activity">
    <reaction evidence="4">
        <text>[thioredoxin]-disulfide + sulfite + AMP + 2 H(+) = adenosine 5'-phosphosulfate + [thioredoxin]-dithiol</text>
        <dbReference type="Rhea" id="RHEA:21976"/>
        <dbReference type="Rhea" id="RHEA-COMP:10698"/>
        <dbReference type="Rhea" id="RHEA-COMP:10700"/>
        <dbReference type="ChEBI" id="CHEBI:15378"/>
        <dbReference type="ChEBI" id="CHEBI:17359"/>
        <dbReference type="ChEBI" id="CHEBI:29950"/>
        <dbReference type="ChEBI" id="CHEBI:50058"/>
        <dbReference type="ChEBI" id="CHEBI:58243"/>
        <dbReference type="ChEBI" id="CHEBI:456215"/>
        <dbReference type="EC" id="1.8.4.10"/>
    </reaction>
</comment>
<keyword evidence="4" id="KW-0411">Iron-sulfur</keyword>
<comment type="subcellular location">
    <subcellularLocation>
        <location evidence="4">Cytoplasm</location>
    </subcellularLocation>
</comment>
<dbReference type="GO" id="GO:0043866">
    <property type="term" value="F:adenylyl-sulfate reductase (thioredoxin) activity"/>
    <property type="evidence" value="ECO:0007669"/>
    <property type="project" value="UniProtKB-EC"/>
</dbReference>
<organism evidence="6 7">
    <name type="scientific">Branchiibius hedensis</name>
    <dbReference type="NCBI Taxonomy" id="672460"/>
    <lineage>
        <taxon>Bacteria</taxon>
        <taxon>Bacillati</taxon>
        <taxon>Actinomycetota</taxon>
        <taxon>Actinomycetes</taxon>
        <taxon>Micrococcales</taxon>
        <taxon>Dermacoccaceae</taxon>
        <taxon>Branchiibius</taxon>
    </lineage>
</organism>
<sequence length="231" mass="25477">MTTTTDLEALATEAGRDLEGADATDIVRWAADTFGTRFAVASSMQDTVLLHLVQNVIPDVDVLFLDTGYHFAETIETRDRVAARYPRLQVRNLTPRQTVAQQDADYGKDLFATDPDLCCALRKTHPLDEALDDYDAWATGLRRVESATRANTPVVSFDPRRDKVKVAPLALWTDEQVEAYAAEHDLISNPLLTQGYPSIGCAPCTRRVAAGEDPRAGRWSGTDKTECGIHL</sequence>
<dbReference type="NCBIfam" id="TIGR00434">
    <property type="entry name" value="cysH"/>
    <property type="match status" value="1"/>
</dbReference>
<dbReference type="GO" id="GO:0046872">
    <property type="term" value="F:metal ion binding"/>
    <property type="evidence" value="ECO:0007669"/>
    <property type="project" value="UniProtKB-KW"/>
</dbReference>
<keyword evidence="4" id="KW-0408">Iron</keyword>
<dbReference type="PANTHER" id="PTHR46509">
    <property type="entry name" value="PHOSPHOADENOSINE PHOSPHOSULFATE REDUCTASE"/>
    <property type="match status" value="1"/>
</dbReference>
<dbReference type="CDD" id="cd23945">
    <property type="entry name" value="PAPS_reductase"/>
    <property type="match status" value="1"/>
</dbReference>
<dbReference type="InterPro" id="IPR004511">
    <property type="entry name" value="PAPS/APS_Rdtase"/>
</dbReference>
<feature type="active site" description="Nucleophile; cysteine thiosulfonate intermediate" evidence="4">
    <location>
        <position position="227"/>
    </location>
</feature>
<feature type="binding site" evidence="4">
    <location>
        <position position="118"/>
    </location>
    <ligand>
        <name>[4Fe-4S] cluster</name>
        <dbReference type="ChEBI" id="CHEBI:49883"/>
    </ligand>
</feature>
<dbReference type="InterPro" id="IPR014729">
    <property type="entry name" value="Rossmann-like_a/b/a_fold"/>
</dbReference>
<evidence type="ECO:0000256" key="3">
    <source>
        <dbReference type="ARBA" id="ARBA00024327"/>
    </source>
</evidence>
<dbReference type="GO" id="GO:0005737">
    <property type="term" value="C:cytoplasm"/>
    <property type="evidence" value="ECO:0007669"/>
    <property type="project" value="UniProtKB-SubCell"/>
</dbReference>
<evidence type="ECO:0000313" key="7">
    <source>
        <dbReference type="Proteomes" id="UP000250028"/>
    </source>
</evidence>
<accession>A0A2Y8ZRR2</accession>
<proteinExistence type="inferred from homology"/>
<dbReference type="Gene3D" id="3.40.50.620">
    <property type="entry name" value="HUPs"/>
    <property type="match status" value="1"/>
</dbReference>
<keyword evidence="2 4" id="KW-0560">Oxidoreductase</keyword>
<feature type="binding site" evidence="4">
    <location>
        <position position="119"/>
    </location>
    <ligand>
        <name>[4Fe-4S] cluster</name>
        <dbReference type="ChEBI" id="CHEBI:49883"/>
    </ligand>
</feature>
<dbReference type="NCBIfam" id="NF002537">
    <property type="entry name" value="PRK02090.1"/>
    <property type="match status" value="1"/>
</dbReference>
<feature type="binding site" evidence="4">
    <location>
        <position position="201"/>
    </location>
    <ligand>
        <name>[4Fe-4S] cluster</name>
        <dbReference type="ChEBI" id="CHEBI:49883"/>
    </ligand>
</feature>
<evidence type="ECO:0000256" key="1">
    <source>
        <dbReference type="ARBA" id="ARBA00009732"/>
    </source>
</evidence>
<dbReference type="HAMAP" id="MF_00063">
    <property type="entry name" value="CysH"/>
    <property type="match status" value="1"/>
</dbReference>
<dbReference type="Pfam" id="PF01507">
    <property type="entry name" value="PAPS_reduct"/>
    <property type="match status" value="1"/>
</dbReference>
<evidence type="ECO:0000256" key="2">
    <source>
        <dbReference type="ARBA" id="ARBA00023002"/>
    </source>
</evidence>
<dbReference type="GO" id="GO:0004604">
    <property type="term" value="F:phosphoadenylyl-sulfate reductase (thioredoxin) activity"/>
    <property type="evidence" value="ECO:0007669"/>
    <property type="project" value="UniProtKB-UniRule"/>
</dbReference>
<name>A0A2Y8ZRR2_9MICO</name>
<comment type="similarity">
    <text evidence="1 4">Belongs to the PAPS reductase family. CysH subfamily.</text>
</comment>
<keyword evidence="7" id="KW-1185">Reference proteome</keyword>
<evidence type="ECO:0000313" key="6">
    <source>
        <dbReference type="EMBL" id="SSA34594.1"/>
    </source>
</evidence>
<dbReference type="GO" id="GO:0019379">
    <property type="term" value="P:sulfate assimilation, phosphoadenylyl sulfate reduction by phosphoadenylyl-sulfate reductase (thioredoxin)"/>
    <property type="evidence" value="ECO:0007669"/>
    <property type="project" value="UniProtKB-UniRule"/>
</dbReference>
<dbReference type="GO" id="GO:0051539">
    <property type="term" value="F:4 iron, 4 sulfur cluster binding"/>
    <property type="evidence" value="ECO:0007669"/>
    <property type="project" value="UniProtKB-UniRule"/>
</dbReference>
<dbReference type="EMBL" id="UESZ01000001">
    <property type="protein sequence ID" value="SSA34594.1"/>
    <property type="molecule type" value="Genomic_DNA"/>
</dbReference>
<keyword evidence="4" id="KW-0963">Cytoplasm</keyword>
<dbReference type="GO" id="GO:0070814">
    <property type="term" value="P:hydrogen sulfide biosynthetic process"/>
    <property type="evidence" value="ECO:0007669"/>
    <property type="project" value="UniProtKB-UniRule"/>
</dbReference>
<dbReference type="PANTHER" id="PTHR46509:SF1">
    <property type="entry name" value="PHOSPHOADENOSINE PHOSPHOSULFATE REDUCTASE"/>
    <property type="match status" value="1"/>
</dbReference>
<feature type="domain" description="Phosphoadenosine phosphosulphate reductase" evidence="5">
    <location>
        <begin position="39"/>
        <end position="206"/>
    </location>
</feature>
<dbReference type="InterPro" id="IPR002500">
    <property type="entry name" value="PAPS_reduct_dom"/>
</dbReference>
<comment type="pathway">
    <text evidence="3 4">Sulfur metabolism; hydrogen sulfide biosynthesis; sulfite from sulfate.</text>
</comment>